<organism evidence="3 4">
    <name type="scientific">Streptomyces mobaraensis</name>
    <name type="common">Streptoverticillium mobaraense</name>
    <dbReference type="NCBI Taxonomy" id="35621"/>
    <lineage>
        <taxon>Bacteria</taxon>
        <taxon>Bacillati</taxon>
        <taxon>Actinomycetota</taxon>
        <taxon>Actinomycetes</taxon>
        <taxon>Kitasatosporales</taxon>
        <taxon>Streptomycetaceae</taxon>
        <taxon>Streptomyces</taxon>
    </lineage>
</organism>
<dbReference type="RefSeq" id="WP_152265938.1">
    <property type="nucleotide sequence ID" value="NZ_VOKX01000127.1"/>
</dbReference>
<dbReference type="Pfam" id="PF01636">
    <property type="entry name" value="APH"/>
    <property type="match status" value="1"/>
</dbReference>
<comment type="caution">
    <text evidence="3">The sequence shown here is derived from an EMBL/GenBank/DDBJ whole genome shotgun (WGS) entry which is preliminary data.</text>
</comment>
<name>A0A5N5VY41_STRMB</name>
<evidence type="ECO:0000259" key="2">
    <source>
        <dbReference type="Pfam" id="PF01636"/>
    </source>
</evidence>
<reference evidence="3 4" key="1">
    <citation type="journal article" date="2019" name="Microb. Cell Fact.">
        <title>Exploring novel herbicidin analogues by transcriptional regulator overexpression and MS/MS molecular networking.</title>
        <authorList>
            <person name="Shi Y."/>
            <person name="Gu R."/>
            <person name="Li Y."/>
            <person name="Wang X."/>
            <person name="Ren W."/>
            <person name="Li X."/>
            <person name="Wang L."/>
            <person name="Xie Y."/>
            <person name="Hong B."/>
        </authorList>
    </citation>
    <scope>NUCLEOTIDE SEQUENCE [LARGE SCALE GENOMIC DNA]</scope>
    <source>
        <strain evidence="3 4">US-43</strain>
    </source>
</reference>
<dbReference type="PANTHER" id="PTHR21310">
    <property type="entry name" value="AMINOGLYCOSIDE PHOSPHOTRANSFERASE-RELATED-RELATED"/>
    <property type="match status" value="1"/>
</dbReference>
<dbReference type="Proteomes" id="UP000327000">
    <property type="component" value="Unassembled WGS sequence"/>
</dbReference>
<proteinExistence type="predicted"/>
<keyword evidence="4" id="KW-1185">Reference proteome</keyword>
<evidence type="ECO:0000313" key="3">
    <source>
        <dbReference type="EMBL" id="KAB7833775.1"/>
    </source>
</evidence>
<dbReference type="Gene3D" id="3.90.1200.10">
    <property type="match status" value="1"/>
</dbReference>
<gene>
    <name evidence="3" type="ORF">FRZ00_32095</name>
</gene>
<dbReference type="InterPro" id="IPR002575">
    <property type="entry name" value="Aminoglycoside_PTrfase"/>
</dbReference>
<feature type="domain" description="Aminoglycoside phosphotransferase" evidence="2">
    <location>
        <begin position="32"/>
        <end position="242"/>
    </location>
</feature>
<dbReference type="OrthoDB" id="9797603at2"/>
<evidence type="ECO:0000256" key="1">
    <source>
        <dbReference type="SAM" id="MobiDB-lite"/>
    </source>
</evidence>
<dbReference type="InterPro" id="IPR051678">
    <property type="entry name" value="AGP_Transferase"/>
</dbReference>
<feature type="region of interest" description="Disordered" evidence="1">
    <location>
        <begin position="286"/>
        <end position="309"/>
    </location>
</feature>
<accession>A0A5N5VY41</accession>
<dbReference type="AlphaFoldDB" id="A0A5N5VY41"/>
<dbReference type="InterPro" id="IPR011009">
    <property type="entry name" value="Kinase-like_dom_sf"/>
</dbReference>
<evidence type="ECO:0000313" key="4">
    <source>
        <dbReference type="Proteomes" id="UP000327000"/>
    </source>
</evidence>
<protein>
    <submittedName>
        <fullName evidence="3">Aminoglycoside phosphotransferase family protein</fullName>
    </submittedName>
</protein>
<dbReference type="PANTHER" id="PTHR21310:SF15">
    <property type="entry name" value="AMINOGLYCOSIDE PHOSPHOTRANSFERASE DOMAIN-CONTAINING PROTEIN"/>
    <property type="match status" value="1"/>
</dbReference>
<dbReference type="EMBL" id="VOKX01000127">
    <property type="protein sequence ID" value="KAB7833775.1"/>
    <property type="molecule type" value="Genomic_DNA"/>
</dbReference>
<sequence length="309" mass="31671">MAIRPADGQAALTARLSAEDGAEPDVREGQFHRVVVGARRVLCFPRTPAAAARLPARAATLRAVGRAGLPFAVPSPLSVEDGTGGPAHLVLTRVPGAPLEPSALARPEAADAAARQFAALLAALGRAGGEPGPRAELPEAPRDEWRRFASDVRAELFPLLSAAGRARAERELAAAEALPYVSGALVHGDLGGENVLWETEDGLPELRGVIDWDEAVIGDPAVDLAAVAASYGDAFLRRVVALGGPALRGPAARVAAIRGTFALQQALSALRDGDAAELADGLRGYGHRDGTAVTPGAGPQGPPAGRPRS</sequence>
<dbReference type="SUPFAM" id="SSF56112">
    <property type="entry name" value="Protein kinase-like (PK-like)"/>
    <property type="match status" value="1"/>
</dbReference>
<feature type="compositionally biased region" description="Pro residues" evidence="1">
    <location>
        <begin position="300"/>
        <end position="309"/>
    </location>
</feature>
<keyword evidence="3" id="KW-0808">Transferase</keyword>
<dbReference type="GO" id="GO:0016740">
    <property type="term" value="F:transferase activity"/>
    <property type="evidence" value="ECO:0007669"/>
    <property type="project" value="UniProtKB-KW"/>
</dbReference>